<dbReference type="GeneID" id="88173420"/>
<protein>
    <submittedName>
        <fullName evidence="2">Uncharacterized protein</fullName>
    </submittedName>
</protein>
<dbReference type="AlphaFoldDB" id="A0AAX4H9A3"/>
<evidence type="ECO:0000313" key="2">
    <source>
        <dbReference type="EMBL" id="WPK25054.1"/>
    </source>
</evidence>
<dbReference type="RefSeq" id="XP_062877437.1">
    <property type="nucleotide sequence ID" value="XM_063021367.1"/>
</dbReference>
<accession>A0AAX4H9A3</accession>
<gene>
    <name evidence="2" type="ORF">PUMCH_002355</name>
</gene>
<organism evidence="2 3">
    <name type="scientific">Australozyma saopauloensis</name>
    <dbReference type="NCBI Taxonomy" id="291208"/>
    <lineage>
        <taxon>Eukaryota</taxon>
        <taxon>Fungi</taxon>
        <taxon>Dikarya</taxon>
        <taxon>Ascomycota</taxon>
        <taxon>Saccharomycotina</taxon>
        <taxon>Pichiomycetes</taxon>
        <taxon>Metschnikowiaceae</taxon>
        <taxon>Australozyma</taxon>
    </lineage>
</organism>
<dbReference type="Proteomes" id="UP001338582">
    <property type="component" value="Chromosome 3"/>
</dbReference>
<dbReference type="EMBL" id="CP138896">
    <property type="protein sequence ID" value="WPK25054.1"/>
    <property type="molecule type" value="Genomic_DNA"/>
</dbReference>
<name>A0AAX4H9A3_9ASCO</name>
<sequence>MSSSSVEVSFDTSALLDSHALDASDLLESEFSPSPTKRDKTTLLQPGPCMSLSLESTPDLGCHLLFSSELFLMTQHLREGGLVATSPRKHRQLHDGLNLHEDRLRNNKIEKLLNQLSDDTEGDFDMDSDLRSRAFTSRFQKRSLDAFDLHLDNFLQEPKKPEPSQYYNENKENLSSLAKPSKRKLIDSGPKTPFRKRRSTPPLPTSTLANGLLPASMVNTSSIPVLSGQSSLEVLVTSPNRVCVPRAVHLPKQPALKHRKNSSIFLVDSLTGSVSDATQFGTELNSSNCEGFPLPDDINEVVQIPTNTTGPMSSAPKMAIIKAIYGKRLWSKEIDKCEKVGFYSKREFEEIKLKSNSQMSVYHDRKSVRWAEDLEW</sequence>
<evidence type="ECO:0000313" key="3">
    <source>
        <dbReference type="Proteomes" id="UP001338582"/>
    </source>
</evidence>
<evidence type="ECO:0000256" key="1">
    <source>
        <dbReference type="SAM" id="MobiDB-lite"/>
    </source>
</evidence>
<dbReference type="KEGG" id="asau:88173420"/>
<reference evidence="2 3" key="1">
    <citation type="submission" date="2023-10" db="EMBL/GenBank/DDBJ databases">
        <title>Draft Genome Sequence of Candida saopaulonensis from a very Premature Infant with Sepsis.</title>
        <authorList>
            <person name="Ning Y."/>
            <person name="Dai R."/>
            <person name="Xiao M."/>
            <person name="Xu Y."/>
            <person name="Yan Q."/>
            <person name="Zhang L."/>
        </authorList>
    </citation>
    <scope>NUCLEOTIDE SEQUENCE [LARGE SCALE GENOMIC DNA]</scope>
    <source>
        <strain evidence="2 3">19XY460</strain>
    </source>
</reference>
<feature type="region of interest" description="Disordered" evidence="1">
    <location>
        <begin position="155"/>
        <end position="208"/>
    </location>
</feature>
<feature type="compositionally biased region" description="Polar residues" evidence="1">
    <location>
        <begin position="165"/>
        <end position="178"/>
    </location>
</feature>
<proteinExistence type="predicted"/>
<keyword evidence="3" id="KW-1185">Reference proteome</keyword>